<proteinExistence type="predicted"/>
<evidence type="ECO:0000256" key="1">
    <source>
        <dbReference type="SAM" id="SignalP"/>
    </source>
</evidence>
<dbReference type="STRING" id="578455.G2RHM5"/>
<dbReference type="PANTHER" id="PTHR43130:SF15">
    <property type="entry name" value="THIJ_PFPI FAMILY PROTEIN (AFU_ORTHOLOGUE AFUA_5G14240)"/>
    <property type="match status" value="1"/>
</dbReference>
<dbReference type="CDD" id="cd03139">
    <property type="entry name" value="GATase1_PfpI_2"/>
    <property type="match status" value="1"/>
</dbReference>
<accession>G2RHM5</accession>
<keyword evidence="1" id="KW-0732">Signal</keyword>
<feature type="signal peptide" evidence="1">
    <location>
        <begin position="1"/>
        <end position="22"/>
    </location>
</feature>
<evidence type="ECO:0000313" key="4">
    <source>
        <dbReference type="Proteomes" id="UP000008181"/>
    </source>
</evidence>
<organism evidence="3 4">
    <name type="scientific">Thermothielavioides terrestris (strain ATCC 38088 / NRRL 8126)</name>
    <name type="common">Thielavia terrestris</name>
    <dbReference type="NCBI Taxonomy" id="578455"/>
    <lineage>
        <taxon>Eukaryota</taxon>
        <taxon>Fungi</taxon>
        <taxon>Dikarya</taxon>
        <taxon>Ascomycota</taxon>
        <taxon>Pezizomycotina</taxon>
        <taxon>Sordariomycetes</taxon>
        <taxon>Sordariomycetidae</taxon>
        <taxon>Sordariales</taxon>
        <taxon>Chaetomiaceae</taxon>
        <taxon>Thermothielavioides</taxon>
        <taxon>Thermothielavioides terrestris</taxon>
    </lineage>
</organism>
<protein>
    <recommendedName>
        <fullName evidence="2">DJ-1/PfpI domain-containing protein</fullName>
    </recommendedName>
</protein>
<evidence type="ECO:0000259" key="2">
    <source>
        <dbReference type="Pfam" id="PF01965"/>
    </source>
</evidence>
<evidence type="ECO:0000313" key="3">
    <source>
        <dbReference type="EMBL" id="AEO71337.1"/>
    </source>
</evidence>
<reference evidence="3 4" key="1">
    <citation type="journal article" date="2011" name="Nat. Biotechnol.">
        <title>Comparative genomic analysis of the thermophilic biomass-degrading fungi Myceliophthora thermophila and Thielavia terrestris.</title>
        <authorList>
            <person name="Berka R.M."/>
            <person name="Grigoriev I.V."/>
            <person name="Otillar R."/>
            <person name="Salamov A."/>
            <person name="Grimwood J."/>
            <person name="Reid I."/>
            <person name="Ishmael N."/>
            <person name="John T."/>
            <person name="Darmond C."/>
            <person name="Moisan M.-C."/>
            <person name="Henrissat B."/>
            <person name="Coutinho P.M."/>
            <person name="Lombard V."/>
            <person name="Natvig D.O."/>
            <person name="Lindquist E."/>
            <person name="Schmutz J."/>
            <person name="Lucas S."/>
            <person name="Harris P."/>
            <person name="Powlowski J."/>
            <person name="Bellemare A."/>
            <person name="Taylor D."/>
            <person name="Butler G."/>
            <person name="de Vries R.P."/>
            <person name="Allijn I.E."/>
            <person name="van den Brink J."/>
            <person name="Ushinsky S."/>
            <person name="Storms R."/>
            <person name="Powell A.J."/>
            <person name="Paulsen I.T."/>
            <person name="Elbourne L.D.H."/>
            <person name="Baker S.E."/>
            <person name="Magnuson J."/>
            <person name="LaBoissiere S."/>
            <person name="Clutterbuck A.J."/>
            <person name="Martinez D."/>
            <person name="Wogulis M."/>
            <person name="de Leon A.L."/>
            <person name="Rey M.W."/>
            <person name="Tsang A."/>
        </authorList>
    </citation>
    <scope>NUCLEOTIDE SEQUENCE [LARGE SCALE GENOMIC DNA]</scope>
    <source>
        <strain evidence="4">ATCC 38088 / NRRL 8126</strain>
    </source>
</reference>
<name>G2RHM5_THETT</name>
<dbReference type="eggNOG" id="ENOG502S46I">
    <property type="taxonomic scope" value="Eukaryota"/>
</dbReference>
<dbReference type="EMBL" id="CP003014">
    <property type="protein sequence ID" value="AEO71337.1"/>
    <property type="molecule type" value="Genomic_DNA"/>
</dbReference>
<feature type="domain" description="DJ-1/PfpI" evidence="2">
    <location>
        <begin position="41"/>
        <end position="214"/>
    </location>
</feature>
<dbReference type="KEGG" id="ttt:THITE_124330"/>
<dbReference type="AlphaFoldDB" id="G2RHM5"/>
<dbReference type="Pfam" id="PF01965">
    <property type="entry name" value="DJ-1_PfpI"/>
    <property type="match status" value="1"/>
</dbReference>
<gene>
    <name evidence="3" type="ORF">THITE_124330</name>
</gene>
<dbReference type="InterPro" id="IPR029062">
    <property type="entry name" value="Class_I_gatase-like"/>
</dbReference>
<dbReference type="SUPFAM" id="SSF52317">
    <property type="entry name" value="Class I glutamine amidotransferase-like"/>
    <property type="match status" value="1"/>
</dbReference>
<dbReference type="OrthoDB" id="543156at2759"/>
<dbReference type="HOGENOM" id="CLU_000445_44_8_1"/>
<sequence>MMLPTLASTLLFSLSLLAPVMGGVVTQKSESNSCPVRYGFLLPRAFDVMDVFAPLDILQALSRQTHLELAMLGRTREPVSTAPVSAAMNRFNSSFFPTIVPTHTYDDDPPLDVLIVPGGAAARSPDLGPELVYIRRVFPKLQYLITICTGAGIAAQSGVLDGHRATTNKAAWSTITPMGPNVKWVSPARWVEDGKVWTSSGVTAGLDLTFAFVRAKYENGTAIAEAVAGTMEHVMDMDWRDDKGFGAKYHVPVQN</sequence>
<dbReference type="InterPro" id="IPR052158">
    <property type="entry name" value="INH-QAR"/>
</dbReference>
<dbReference type="RefSeq" id="XP_003657673.1">
    <property type="nucleotide sequence ID" value="XM_003657625.1"/>
</dbReference>
<dbReference type="GeneID" id="11522953"/>
<dbReference type="PANTHER" id="PTHR43130">
    <property type="entry name" value="ARAC-FAMILY TRANSCRIPTIONAL REGULATOR"/>
    <property type="match status" value="1"/>
</dbReference>
<feature type="chain" id="PRO_5003437293" description="DJ-1/PfpI domain-containing protein" evidence="1">
    <location>
        <begin position="23"/>
        <end position="255"/>
    </location>
</feature>
<dbReference type="Proteomes" id="UP000008181">
    <property type="component" value="Chromosome 6"/>
</dbReference>
<keyword evidence="4" id="KW-1185">Reference proteome</keyword>
<dbReference type="InterPro" id="IPR002818">
    <property type="entry name" value="DJ-1/PfpI"/>
</dbReference>
<dbReference type="Gene3D" id="3.40.50.880">
    <property type="match status" value="1"/>
</dbReference>